<dbReference type="InterPro" id="IPR036361">
    <property type="entry name" value="SAP_dom_sf"/>
</dbReference>
<gene>
    <name evidence="3" type="ORF">BPAE_0023g00200</name>
</gene>
<sequence>MVDYAKYRVVELKEVLKARQLPTNGLKAALVQRLTQSDARHVSIEEVVNRKVKSSVASTAPPPQSQIGVDNLKLGTLLHNMDTLRSMPGFTATAAGNSMLGQENSHTSSQNQDPQCSFPKNNHAQSLPNNSQNAVTFSENDFGDDDDMTWTPTTTYQCLKRPSLILSHNLSLVRTVKITCLLPLKPMA</sequence>
<dbReference type="Proteomes" id="UP000297910">
    <property type="component" value="Unassembled WGS sequence"/>
</dbReference>
<protein>
    <recommendedName>
        <fullName evidence="2">SAP domain-containing protein</fullName>
    </recommendedName>
</protein>
<name>A0A4Z1FW69_9HELO</name>
<dbReference type="EMBL" id="PQXI01000023">
    <property type="protein sequence ID" value="TGO28755.1"/>
    <property type="molecule type" value="Genomic_DNA"/>
</dbReference>
<organism evidence="3 4">
    <name type="scientific">Botrytis paeoniae</name>
    <dbReference type="NCBI Taxonomy" id="278948"/>
    <lineage>
        <taxon>Eukaryota</taxon>
        <taxon>Fungi</taxon>
        <taxon>Dikarya</taxon>
        <taxon>Ascomycota</taxon>
        <taxon>Pezizomycotina</taxon>
        <taxon>Leotiomycetes</taxon>
        <taxon>Helotiales</taxon>
        <taxon>Sclerotiniaceae</taxon>
        <taxon>Botrytis</taxon>
    </lineage>
</organism>
<dbReference type="Pfam" id="PF02037">
    <property type="entry name" value="SAP"/>
    <property type="match status" value="1"/>
</dbReference>
<dbReference type="SMART" id="SM00513">
    <property type="entry name" value="SAP"/>
    <property type="match status" value="1"/>
</dbReference>
<evidence type="ECO:0000259" key="2">
    <source>
        <dbReference type="PROSITE" id="PS50800"/>
    </source>
</evidence>
<keyword evidence="4" id="KW-1185">Reference proteome</keyword>
<evidence type="ECO:0000256" key="1">
    <source>
        <dbReference type="SAM" id="MobiDB-lite"/>
    </source>
</evidence>
<feature type="region of interest" description="Disordered" evidence="1">
    <location>
        <begin position="92"/>
        <end position="137"/>
    </location>
</feature>
<dbReference type="AlphaFoldDB" id="A0A4Z1FW69"/>
<proteinExistence type="predicted"/>
<evidence type="ECO:0000313" key="4">
    <source>
        <dbReference type="Proteomes" id="UP000297910"/>
    </source>
</evidence>
<feature type="domain" description="SAP" evidence="2">
    <location>
        <begin position="4"/>
        <end position="38"/>
    </location>
</feature>
<feature type="compositionally biased region" description="Polar residues" evidence="1">
    <location>
        <begin position="94"/>
        <end position="137"/>
    </location>
</feature>
<dbReference type="SUPFAM" id="SSF68906">
    <property type="entry name" value="SAP domain"/>
    <property type="match status" value="1"/>
</dbReference>
<comment type="caution">
    <text evidence="3">The sequence shown here is derived from an EMBL/GenBank/DDBJ whole genome shotgun (WGS) entry which is preliminary data.</text>
</comment>
<dbReference type="Gene3D" id="1.10.720.30">
    <property type="entry name" value="SAP domain"/>
    <property type="match status" value="1"/>
</dbReference>
<evidence type="ECO:0000313" key="3">
    <source>
        <dbReference type="EMBL" id="TGO28755.1"/>
    </source>
</evidence>
<dbReference type="PROSITE" id="PS50800">
    <property type="entry name" value="SAP"/>
    <property type="match status" value="1"/>
</dbReference>
<reference evidence="3 4" key="1">
    <citation type="submission" date="2017-12" db="EMBL/GenBank/DDBJ databases">
        <title>Comparative genomics of Botrytis spp.</title>
        <authorList>
            <person name="Valero-Jimenez C.A."/>
            <person name="Tapia P."/>
            <person name="Veloso J."/>
            <person name="Silva-Moreno E."/>
            <person name="Staats M."/>
            <person name="Valdes J.H."/>
            <person name="Van Kan J.A.L."/>
        </authorList>
    </citation>
    <scope>NUCLEOTIDE SEQUENCE [LARGE SCALE GENOMIC DNA]</scope>
    <source>
        <strain evidence="3 4">Bp0003</strain>
    </source>
</reference>
<dbReference type="InterPro" id="IPR003034">
    <property type="entry name" value="SAP_dom"/>
</dbReference>
<accession>A0A4Z1FW69</accession>